<dbReference type="GO" id="GO:1902657">
    <property type="term" value="P:protein localization to prospore membrane"/>
    <property type="evidence" value="ECO:0007669"/>
    <property type="project" value="InterPro"/>
</dbReference>
<feature type="domain" description="Prospore membrane adapter protein SPO71 PH" evidence="3">
    <location>
        <begin position="627"/>
        <end position="774"/>
    </location>
</feature>
<keyword evidence="5" id="KW-1185">Reference proteome</keyword>
<evidence type="ECO:0000259" key="3">
    <source>
        <dbReference type="Pfam" id="PF23207"/>
    </source>
</evidence>
<evidence type="ECO:0000313" key="5">
    <source>
        <dbReference type="Proteomes" id="UP000232875"/>
    </source>
</evidence>
<dbReference type="OrthoDB" id="5579281at2759"/>
<dbReference type="EMBL" id="KZ454992">
    <property type="protein sequence ID" value="PKI83044.1"/>
    <property type="molecule type" value="Genomic_DNA"/>
</dbReference>
<feature type="region of interest" description="Disordered" evidence="1">
    <location>
        <begin position="425"/>
        <end position="499"/>
    </location>
</feature>
<feature type="compositionally biased region" description="Polar residues" evidence="1">
    <location>
        <begin position="311"/>
        <end position="327"/>
    </location>
</feature>
<dbReference type="PANTHER" id="PTHR28076:SF1">
    <property type="entry name" value="PROSPORE MEMBRANE ADAPTER PROTEIN SPO71"/>
    <property type="match status" value="1"/>
</dbReference>
<accession>A0A2N1J932</accession>
<evidence type="ECO:0000256" key="1">
    <source>
        <dbReference type="SAM" id="MobiDB-lite"/>
    </source>
</evidence>
<dbReference type="InterPro" id="IPR057379">
    <property type="entry name" value="PH_SPO71"/>
</dbReference>
<feature type="compositionally biased region" description="Polar residues" evidence="1">
    <location>
        <begin position="451"/>
        <end position="471"/>
    </location>
</feature>
<feature type="compositionally biased region" description="Polar residues" evidence="1">
    <location>
        <begin position="335"/>
        <end position="345"/>
    </location>
</feature>
<organism evidence="4 5">
    <name type="scientific">Malassezia vespertilionis</name>
    <dbReference type="NCBI Taxonomy" id="2020962"/>
    <lineage>
        <taxon>Eukaryota</taxon>
        <taxon>Fungi</taxon>
        <taxon>Dikarya</taxon>
        <taxon>Basidiomycota</taxon>
        <taxon>Ustilaginomycotina</taxon>
        <taxon>Malasseziomycetes</taxon>
        <taxon>Malasseziales</taxon>
        <taxon>Malasseziaceae</taxon>
        <taxon>Malassezia</taxon>
    </lineage>
</organism>
<gene>
    <name evidence="4" type="ORF">MVES_002768</name>
</gene>
<evidence type="ECO:0000313" key="4">
    <source>
        <dbReference type="EMBL" id="PKI83044.1"/>
    </source>
</evidence>
<proteinExistence type="predicted"/>
<dbReference type="InterPro" id="IPR039486">
    <property type="entry name" value="Mug56/Spo71_PH"/>
</dbReference>
<dbReference type="PANTHER" id="PTHR28076">
    <property type="entry name" value="SPORULATION-SPECIFIC PROTEIN 71"/>
    <property type="match status" value="1"/>
</dbReference>
<dbReference type="Pfam" id="PF23207">
    <property type="entry name" value="PH_SPO71"/>
    <property type="match status" value="1"/>
</dbReference>
<feature type="compositionally biased region" description="Basic and acidic residues" evidence="1">
    <location>
        <begin position="485"/>
        <end position="494"/>
    </location>
</feature>
<dbReference type="Proteomes" id="UP000232875">
    <property type="component" value="Unassembled WGS sequence"/>
</dbReference>
<evidence type="ECO:0000259" key="2">
    <source>
        <dbReference type="Pfam" id="PF15404"/>
    </source>
</evidence>
<feature type="region of interest" description="Disordered" evidence="1">
    <location>
        <begin position="297"/>
        <end position="367"/>
    </location>
</feature>
<name>A0A2N1J932_9BASI</name>
<dbReference type="STRING" id="2020962.A0A2N1J932"/>
<protein>
    <submittedName>
        <fullName evidence="4">Uncharacterized protein</fullName>
    </submittedName>
</protein>
<feature type="domain" description="Mug56/Spo71 PH" evidence="2">
    <location>
        <begin position="1165"/>
        <end position="1327"/>
    </location>
</feature>
<feature type="compositionally biased region" description="Polar residues" evidence="1">
    <location>
        <begin position="161"/>
        <end position="172"/>
    </location>
</feature>
<feature type="compositionally biased region" description="Low complexity" evidence="1">
    <location>
        <begin position="145"/>
        <end position="160"/>
    </location>
</feature>
<dbReference type="InterPro" id="IPR040345">
    <property type="entry name" value="Mug56/Spo71"/>
</dbReference>
<feature type="region of interest" description="Disordered" evidence="1">
    <location>
        <begin position="133"/>
        <end position="180"/>
    </location>
</feature>
<reference evidence="4 5" key="1">
    <citation type="submission" date="2017-10" db="EMBL/GenBank/DDBJ databases">
        <title>A novel species of cold-tolerant Malassezia isolated from bats.</title>
        <authorList>
            <person name="Lorch J.M."/>
            <person name="Palmer J.M."/>
            <person name="Vanderwolf K.J."/>
            <person name="Schmidt K.Z."/>
            <person name="Verant M.L."/>
            <person name="Weller T.J."/>
            <person name="Blehert D.S."/>
        </authorList>
    </citation>
    <scope>NUCLEOTIDE SEQUENCE [LARGE SCALE GENOMIC DNA]</scope>
    <source>
        <strain evidence="4 5">NWHC:44797-103</strain>
    </source>
</reference>
<dbReference type="Pfam" id="PF15404">
    <property type="entry name" value="PH_4"/>
    <property type="match status" value="1"/>
</dbReference>
<sequence>MAPEPENGKDAYAACMADIGDPHMMHPLRRIVIGPLPASMVSSRTLIEAARETHAPVDDILAEDPSTSDVQSPFPRLFRQRSMSTLPRTPTLARTKDLRHSASTSSLAEGAFNLQPRIMTQAMEPLAEEPLSYTDDVSELPPNIRSVPPRSQRQSRRTQSGASLQDTFSASSDALPKDYGLGKHRRRFPTGWKHYARRHDSRETQASSPYGHSIRNTSQTYYHDRNFSQYSMRSAPPPMYLFRDEQFQWLSSRAQRDLEYYTAVPAMHHRMLGSSFEVGAKFYEELDKTFLQPQKAAREQRLVWPHRRANSGAQGPNSAPMQHTQNDAHLDTSMPRASTIPTSAPLSAPQPGAPKEPPEDQEVASVQRARTVAVAKPENAGDLNDKWSDAQRQVQRGKSLVGKPGKRSVVMERLEQEIADIKSQAAPTRFNLPNPDAAPNQDTADVHDACSRNSAPRKSNACSETASHACTSSADRSRSSNSAHTRSEASDKSSLDSIPATPTVVIPTKATKSSKSIFLDNKSVRPGERLDKSTRLMLEKKGKRKVTFAKSSFAPSLLSATAEDLTSNLVAHGEPIPVGPGNCAPASADEVLSRPSDPPIPVEHVKWDLLKRAKELSEPISSVASPVLKRDRMLVKVQYASNMDPSVTFNQFEARKYEIRSFAWLEFIVVLRLGKLELWSEPMVRGRLLGHTNKLKLRHSIVLERGVTYFSVYSVVDRLFCLTLPRRINPDTKQSRKSRIPFRRSGTLILILNARTMSSAADWTWILYRQLGGTIPKHLIVHIPDISVRIRVPVPELDTQEPLKGDHEYHGALDTQGYEEEEQWTRYGQMTQVEMIRAVGRLVKVMPNWAWLSERLRSEGLKTNLAWRAGSVYDWVTYDTTAQGFPRFWSVMSGGLLLASRRVPVLELAENLHYPSNTLHPNGTKLQEPPALEGFLWRIRPVSNTSTIIYFTSQKNLLFMTRESRSFAPDNYFGLPLDPKFDVPSMDYQERLRAFADDFAKRDHVRQQLQIRYSEGLIDLRDVCAIQSTGTGVSINTSLSPTTVSLGAQLDTPLHAYFNIPNLYTLFDYDGRRDKIISLLNFPTGVEAGGEGDLGLQDAPDKSKARAYRQFDLLLSNGRRISLEAISADMAQEWIVRLIEMTIYWACRMKMDKWVLMNESGNNPNYFVVCAGTIVPFKLMSSVRSATSRQNEGILYKRVDPLILLRDAYIYTGTTGDSSKDINAGLGSSRRVRTMSSVGEPQIPRLFKDGLGSIDKDDDCTFVLRVRMGHDSLSAHQNVYRLARGKSVDADAEFIPSLSDHGYGQLIFRAKTTIERDLWVRAIALEIESLARSEIDRDVTIRKRGNIY</sequence>